<organism evidence="3 4">
    <name type="scientific">Pedosphaera parvula (strain Ellin514)</name>
    <dbReference type="NCBI Taxonomy" id="320771"/>
    <lineage>
        <taxon>Bacteria</taxon>
        <taxon>Pseudomonadati</taxon>
        <taxon>Verrucomicrobiota</taxon>
        <taxon>Pedosphaerae</taxon>
        <taxon>Pedosphaerales</taxon>
        <taxon>Pedosphaeraceae</taxon>
        <taxon>Pedosphaera</taxon>
    </lineage>
</organism>
<dbReference type="InterPro" id="IPR036873">
    <property type="entry name" value="Rhodanese-like_dom_sf"/>
</dbReference>
<feature type="transmembrane region" description="Helical" evidence="1">
    <location>
        <begin position="113"/>
        <end position="136"/>
    </location>
</feature>
<keyword evidence="1" id="KW-1133">Transmembrane helix</keyword>
<keyword evidence="1" id="KW-0812">Transmembrane</keyword>
<comment type="caution">
    <text evidence="3">The sequence shown here is derived from an EMBL/GenBank/DDBJ whole genome shotgun (WGS) entry which is preliminary data.</text>
</comment>
<evidence type="ECO:0000313" key="3">
    <source>
        <dbReference type="EMBL" id="EEF63459.1"/>
    </source>
</evidence>
<dbReference type="Gene3D" id="3.40.250.10">
    <property type="entry name" value="Rhodanese-like domain"/>
    <property type="match status" value="1"/>
</dbReference>
<accession>B9XAB8</accession>
<dbReference type="CDD" id="cd00158">
    <property type="entry name" value="RHOD"/>
    <property type="match status" value="1"/>
</dbReference>
<dbReference type="SMART" id="SM00450">
    <property type="entry name" value="RHOD"/>
    <property type="match status" value="1"/>
</dbReference>
<keyword evidence="4" id="KW-1185">Reference proteome</keyword>
<dbReference type="InterPro" id="IPR001763">
    <property type="entry name" value="Rhodanese-like_dom"/>
</dbReference>
<protein>
    <submittedName>
        <fullName evidence="3">Rhodanese domain protein</fullName>
    </submittedName>
</protein>
<dbReference type="PROSITE" id="PS50206">
    <property type="entry name" value="RHODANESE_3"/>
    <property type="match status" value="1"/>
</dbReference>
<dbReference type="Proteomes" id="UP000003688">
    <property type="component" value="Unassembled WGS sequence"/>
</dbReference>
<dbReference type="Pfam" id="PF00581">
    <property type="entry name" value="Rhodanese"/>
    <property type="match status" value="1"/>
</dbReference>
<dbReference type="PANTHER" id="PTHR43031:SF1">
    <property type="entry name" value="PYRIDINE NUCLEOTIDE-DISULPHIDE OXIDOREDUCTASE"/>
    <property type="match status" value="1"/>
</dbReference>
<evidence type="ECO:0000259" key="2">
    <source>
        <dbReference type="PROSITE" id="PS50206"/>
    </source>
</evidence>
<dbReference type="EMBL" id="ABOX02000001">
    <property type="protein sequence ID" value="EEF63459.1"/>
    <property type="molecule type" value="Genomic_DNA"/>
</dbReference>
<proteinExistence type="predicted"/>
<dbReference type="AlphaFoldDB" id="B9XAB8"/>
<name>B9XAB8_PEDPL</name>
<dbReference type="Gene3D" id="6.10.140.1340">
    <property type="match status" value="1"/>
</dbReference>
<reference evidence="3 4" key="1">
    <citation type="journal article" date="2011" name="J. Bacteriol.">
        <title>Genome sequence of 'Pedosphaera parvula' Ellin514, an aerobic Verrucomicrobial isolate from pasture soil.</title>
        <authorList>
            <person name="Kant R."/>
            <person name="van Passel M.W."/>
            <person name="Sangwan P."/>
            <person name="Palva A."/>
            <person name="Lucas S."/>
            <person name="Copeland A."/>
            <person name="Lapidus A."/>
            <person name="Glavina Del Rio T."/>
            <person name="Dalin E."/>
            <person name="Tice H."/>
            <person name="Bruce D."/>
            <person name="Goodwin L."/>
            <person name="Pitluck S."/>
            <person name="Chertkov O."/>
            <person name="Larimer F.W."/>
            <person name="Land M.L."/>
            <person name="Hauser L."/>
            <person name="Brettin T.S."/>
            <person name="Detter J.C."/>
            <person name="Han S."/>
            <person name="de Vos W.M."/>
            <person name="Janssen P.H."/>
            <person name="Smidt H."/>
        </authorList>
    </citation>
    <scope>NUCLEOTIDE SEQUENCE [LARGE SCALE GENOMIC DNA]</scope>
    <source>
        <strain evidence="3 4">Ellin514</strain>
    </source>
</reference>
<keyword evidence="1" id="KW-0472">Membrane</keyword>
<evidence type="ECO:0000256" key="1">
    <source>
        <dbReference type="SAM" id="Phobius"/>
    </source>
</evidence>
<dbReference type="STRING" id="320771.Cflav_PD6094"/>
<dbReference type="SUPFAM" id="SSF52821">
    <property type="entry name" value="Rhodanese/Cell cycle control phosphatase"/>
    <property type="match status" value="1"/>
</dbReference>
<feature type="domain" description="Rhodanese" evidence="2">
    <location>
        <begin position="11"/>
        <end position="100"/>
    </location>
</feature>
<sequence>MQTVSVQEAKNNARALLLDVRTPAEYKEVHTADALLRPLAELHPATLAELAANRPIYILCRTGNRARQAAERLQKSGVTDVAVIEGGIEAWQAAGLPVVRGRKTMSLERQVRIAAGALVLTGMILGFLLHPCFFVIPTFVGTGLILPVLPSGVAWECSLPECPGTRALPRS</sequence>
<dbReference type="RefSeq" id="WP_007412766.1">
    <property type="nucleotide sequence ID" value="NZ_ABOX02000001.1"/>
</dbReference>
<dbReference type="InterPro" id="IPR050229">
    <property type="entry name" value="GlpE_sulfurtransferase"/>
</dbReference>
<dbReference type="PANTHER" id="PTHR43031">
    <property type="entry name" value="FAD-DEPENDENT OXIDOREDUCTASE"/>
    <property type="match status" value="1"/>
</dbReference>
<evidence type="ECO:0000313" key="4">
    <source>
        <dbReference type="Proteomes" id="UP000003688"/>
    </source>
</evidence>
<gene>
    <name evidence="3" type="ORF">Cflav_PD6094</name>
</gene>